<dbReference type="InterPro" id="IPR024253">
    <property type="entry name" value="Phosducin_thioredoxin-like_dom"/>
</dbReference>
<dbReference type="Gene3D" id="1.10.168.10">
    <property type="entry name" value="Phosducin, domain 2"/>
    <property type="match status" value="1"/>
</dbReference>
<name>D1MLP0_MAYDE</name>
<dbReference type="InterPro" id="IPR001200">
    <property type="entry name" value="Phosducin"/>
</dbReference>
<evidence type="ECO:0000313" key="5">
    <source>
        <dbReference type="EMBL" id="ACZ26291.1"/>
    </source>
</evidence>
<dbReference type="PRINTS" id="PR00677">
    <property type="entry name" value="PHOSDUCIN"/>
</dbReference>
<feature type="compositionally biased region" description="Basic and acidic residues" evidence="3">
    <location>
        <begin position="1"/>
        <end position="16"/>
    </location>
</feature>
<dbReference type="AlphaFoldDB" id="D1MLP0"/>
<evidence type="ECO:0000256" key="1">
    <source>
        <dbReference type="ARBA" id="ARBA00009686"/>
    </source>
</evidence>
<protein>
    <submittedName>
        <fullName evidence="5">Phosducin-like protein</fullName>
    </submittedName>
</protein>
<dbReference type="GO" id="GO:0008277">
    <property type="term" value="P:regulation of G protein-coupled receptor signaling pathway"/>
    <property type="evidence" value="ECO:0007669"/>
    <property type="project" value="InterPro"/>
</dbReference>
<evidence type="ECO:0000259" key="4">
    <source>
        <dbReference type="Pfam" id="PF02114"/>
    </source>
</evidence>
<dbReference type="CDD" id="cd02987">
    <property type="entry name" value="Phd_like_Phd"/>
    <property type="match status" value="1"/>
</dbReference>
<feature type="region of interest" description="Disordered" evidence="3">
    <location>
        <begin position="284"/>
        <end position="305"/>
    </location>
</feature>
<dbReference type="Pfam" id="PF02114">
    <property type="entry name" value="Phosducin"/>
    <property type="match status" value="1"/>
</dbReference>
<organism evidence="5">
    <name type="scientific">Mayetiola destructor</name>
    <name type="common">Hessian fly</name>
    <dbReference type="NCBI Taxonomy" id="39758"/>
    <lineage>
        <taxon>Eukaryota</taxon>
        <taxon>Metazoa</taxon>
        <taxon>Ecdysozoa</taxon>
        <taxon>Arthropoda</taxon>
        <taxon>Hexapoda</taxon>
        <taxon>Insecta</taxon>
        <taxon>Pterygota</taxon>
        <taxon>Neoptera</taxon>
        <taxon>Endopterygota</taxon>
        <taxon>Diptera</taxon>
        <taxon>Nematocera</taxon>
        <taxon>Sciaroidea</taxon>
        <taxon>Cecidomyiidae</taxon>
        <taxon>Mayetiola</taxon>
    </lineage>
</organism>
<reference evidence="5" key="2">
    <citation type="journal article" date="2010" name="BMC Evol. Biol.">
        <title>Unusual conservation among genes encoding small secreted salivary gland proteins from a gall midge.</title>
        <authorList>
            <person name="Chen M.S."/>
            <person name="Liu X."/>
            <person name="Yang Z."/>
            <person name="Zhao H."/>
            <person name="Shukle R.H."/>
            <person name="Stuart J.J."/>
            <person name="Hulbert S."/>
        </authorList>
    </citation>
    <scope>NUCLEOTIDE SEQUENCE</scope>
</reference>
<keyword evidence="2" id="KW-0597">Phosphoprotein</keyword>
<dbReference type="InterPro" id="IPR023196">
    <property type="entry name" value="Phosducin_N_dom_sf"/>
</dbReference>
<evidence type="ECO:0000256" key="2">
    <source>
        <dbReference type="ARBA" id="ARBA00022553"/>
    </source>
</evidence>
<feature type="region of interest" description="Disordered" evidence="3">
    <location>
        <begin position="1"/>
        <end position="46"/>
    </location>
</feature>
<dbReference type="InterPro" id="IPR036249">
    <property type="entry name" value="Thioredoxin-like_sf"/>
</dbReference>
<reference evidence="5" key="1">
    <citation type="submission" date="2009-11" db="EMBL/GenBank/DDBJ databases">
        <authorList>
            <person name="Chen M.-S."/>
        </authorList>
    </citation>
    <scope>NUCLEOTIDE SEQUENCE</scope>
</reference>
<dbReference type="PANTHER" id="PTHR46052:SF1">
    <property type="entry name" value="PHOSDUCIN-LIKE PROTEIN"/>
    <property type="match status" value="1"/>
</dbReference>
<feature type="compositionally biased region" description="Basic and acidic residues" evidence="3">
    <location>
        <begin position="29"/>
        <end position="41"/>
    </location>
</feature>
<dbReference type="InterPro" id="IPR051499">
    <property type="entry name" value="Phosducin-like_reg"/>
</dbReference>
<dbReference type="PANTHER" id="PTHR46052">
    <property type="entry name" value="PHOSDUCIN-LIKE PROTEIN"/>
    <property type="match status" value="1"/>
</dbReference>
<accession>D1MLP0</accession>
<comment type="similarity">
    <text evidence="1">Belongs to the phosducin family.</text>
</comment>
<evidence type="ECO:0000256" key="3">
    <source>
        <dbReference type="SAM" id="MobiDB-lite"/>
    </source>
</evidence>
<dbReference type="Gene3D" id="3.40.30.10">
    <property type="entry name" value="Glutaredoxin"/>
    <property type="match status" value="1"/>
</dbReference>
<proteinExistence type="inferred from homology"/>
<feature type="domain" description="Phosducin" evidence="4">
    <location>
        <begin position="63"/>
        <end position="292"/>
    </location>
</feature>
<dbReference type="SUPFAM" id="SSF52833">
    <property type="entry name" value="Thioredoxin-like"/>
    <property type="match status" value="1"/>
</dbReference>
<sequence>MTTLEDKILGDDKRENYCSSDEGEDDADHSDKCAAGDDNGRYESTTISTATGSNQTYFTRETDKWSGSSTNTGPKGVIKDWQRFKQLEIERDMGKENERLGLMKKLCITAKTVAEDRKQIEQDELDAEMAELMNDDTVLLQFQQQRMREMLEHCGRQQKRFGTVISLNNGDEFLNAIDNEDKTITIIVHIYENKLLACKTMNRCLDELARNYLNVKFCKIIGSVAGMSKTFKISGIPALLVYKGGNLIGNFVRLSDDLGGDEFFASDVESFLIEHAMIPDKSHVPTIISNNGNNSGKDDDGDDDD</sequence>
<dbReference type="EMBL" id="GU196316">
    <property type="protein sequence ID" value="ACZ26291.1"/>
    <property type="molecule type" value="Genomic_DNA"/>
</dbReference>